<evidence type="ECO:0000313" key="7">
    <source>
        <dbReference type="Proteomes" id="UP001500305"/>
    </source>
</evidence>
<dbReference type="InterPro" id="IPR038257">
    <property type="entry name" value="CRISPR-assoc_Cas3_HD_sf"/>
</dbReference>
<evidence type="ECO:0000259" key="5">
    <source>
        <dbReference type="PROSITE" id="PS51643"/>
    </source>
</evidence>
<keyword evidence="7" id="KW-1185">Reference proteome</keyword>
<feature type="region of interest" description="Disordered" evidence="4">
    <location>
        <begin position="136"/>
        <end position="192"/>
    </location>
</feature>
<dbReference type="SUPFAM" id="SSF109604">
    <property type="entry name" value="HD-domain/PDEase-like"/>
    <property type="match status" value="1"/>
</dbReference>
<proteinExistence type="predicted"/>
<organism evidence="6 7">
    <name type="scientific">Kitasatospora cystarginea</name>
    <dbReference type="NCBI Taxonomy" id="58350"/>
    <lineage>
        <taxon>Bacteria</taxon>
        <taxon>Bacillati</taxon>
        <taxon>Actinomycetota</taxon>
        <taxon>Actinomycetes</taxon>
        <taxon>Kitasatosporales</taxon>
        <taxon>Streptomycetaceae</taxon>
        <taxon>Kitasatospora</taxon>
    </lineage>
</organism>
<dbReference type="InterPro" id="IPR006483">
    <property type="entry name" value="CRISPR-assoc_Cas3_HD"/>
</dbReference>
<dbReference type="Proteomes" id="UP001500305">
    <property type="component" value="Unassembled WGS sequence"/>
</dbReference>
<name>A0ABN3END4_9ACTN</name>
<feature type="domain" description="HD Cas3-type" evidence="5">
    <location>
        <begin position="24"/>
        <end position="200"/>
    </location>
</feature>
<reference evidence="6 7" key="1">
    <citation type="journal article" date="2019" name="Int. J. Syst. Evol. Microbiol.">
        <title>The Global Catalogue of Microorganisms (GCM) 10K type strain sequencing project: providing services to taxonomists for standard genome sequencing and annotation.</title>
        <authorList>
            <consortium name="The Broad Institute Genomics Platform"/>
            <consortium name="The Broad Institute Genome Sequencing Center for Infectious Disease"/>
            <person name="Wu L."/>
            <person name="Ma J."/>
        </authorList>
    </citation>
    <scope>NUCLEOTIDE SEQUENCE [LARGE SCALE GENOMIC DNA]</scope>
    <source>
        <strain evidence="6 7">JCM 7356</strain>
    </source>
</reference>
<dbReference type="CDD" id="cd09641">
    <property type="entry name" value="Cas3''_I"/>
    <property type="match status" value="1"/>
</dbReference>
<evidence type="ECO:0000256" key="3">
    <source>
        <dbReference type="ARBA" id="ARBA00023118"/>
    </source>
</evidence>
<protein>
    <recommendedName>
        <fullName evidence="5">HD Cas3-type domain-containing protein</fullName>
    </recommendedName>
</protein>
<evidence type="ECO:0000256" key="4">
    <source>
        <dbReference type="SAM" id="MobiDB-lite"/>
    </source>
</evidence>
<evidence type="ECO:0000256" key="1">
    <source>
        <dbReference type="ARBA" id="ARBA00022723"/>
    </source>
</evidence>
<dbReference type="Pfam" id="PF18019">
    <property type="entry name" value="Cas3_HD"/>
    <property type="match status" value="1"/>
</dbReference>
<sequence length="423" mass="45560">MGNLIGMEDSSSSVTPLWAHSRNLSGRRHTLEEHLRGSAVLARQFATAFDAGELAEYLALVHDVGKGSCSWQHGLHAAEARGRKVGIPHKEAGAWLAASQAGRPIAAVVQSHHGGLPGYQDLQTLIDSVKARTHKDRWWGSDPGPGSWRATISMARGPSTPTTSPEDWSRDSDSGSLRRLRTGRSRDRPTQEVNQLADFINQRAFDRVQVMGENLRSSPGDLLRSAAYAHGAVDTAIAAGRVDLAAEHVRFLVEQAQEWADHPEYPADTPAALIREAGGTLLCPEPATPLLPATAAPRAAARRPAARGGSPRKITLVQAERLFREMGLAVGCDDQAGFTFRAVGGRMGNLSVKAAHRIDVEYQVEGGYTLMRGDVEGNSDVVEQFRWAVEKAPGYGYTITWEPGSSRMELTRSADAPGGGDGR</sequence>
<evidence type="ECO:0000313" key="6">
    <source>
        <dbReference type="EMBL" id="GAA2264084.1"/>
    </source>
</evidence>
<gene>
    <name evidence="6" type="ORF">GCM10010430_55870</name>
</gene>
<keyword evidence="2" id="KW-0378">Hydrolase</keyword>
<keyword evidence="3" id="KW-0051">Antiviral defense</keyword>
<evidence type="ECO:0000256" key="2">
    <source>
        <dbReference type="ARBA" id="ARBA00022801"/>
    </source>
</evidence>
<comment type="caution">
    <text evidence="6">The sequence shown here is derived from an EMBL/GenBank/DDBJ whole genome shotgun (WGS) entry which is preliminary data.</text>
</comment>
<accession>A0ABN3END4</accession>
<dbReference type="PROSITE" id="PS51643">
    <property type="entry name" value="HD_CAS3"/>
    <property type="match status" value="1"/>
</dbReference>
<dbReference type="Gene3D" id="1.10.3210.30">
    <property type="match status" value="1"/>
</dbReference>
<dbReference type="NCBIfam" id="TIGR01596">
    <property type="entry name" value="cas3_HD"/>
    <property type="match status" value="1"/>
</dbReference>
<dbReference type="EMBL" id="BAAATR010000030">
    <property type="protein sequence ID" value="GAA2264084.1"/>
    <property type="molecule type" value="Genomic_DNA"/>
</dbReference>
<keyword evidence="1" id="KW-0479">Metal-binding</keyword>